<comment type="caution">
    <text evidence="2">The sequence shown here is derived from an EMBL/GenBank/DDBJ whole genome shotgun (WGS) entry which is preliminary data.</text>
</comment>
<dbReference type="Proteomes" id="UP000724672">
    <property type="component" value="Unassembled WGS sequence"/>
</dbReference>
<proteinExistence type="predicted"/>
<evidence type="ECO:0000313" key="3">
    <source>
        <dbReference type="Proteomes" id="UP000724672"/>
    </source>
</evidence>
<protein>
    <submittedName>
        <fullName evidence="2">DNA double-strand break repair nuclease NurA</fullName>
    </submittedName>
</protein>
<feature type="domain" description="NurA" evidence="1">
    <location>
        <begin position="63"/>
        <end position="312"/>
    </location>
</feature>
<sequence>MLEVNKDMKNLVSELNEILSEKYEKVSKLDKKYIRQLVHKEVGNINKCRKLSKGVLAEYATGGGIVAVDGSNNKFGGAYPHFVELYQGLARGSKENENPIVEVDFYTPLYIEREQEIIDKLDKGDSNKGKPTKSEVDTFIRNYKLSCIELKAAIRAALELNPKIIMMDGSLIRYKIECQDKWRELKSVCEEKNIILIGVVKDIKTNIVGTTLAEKKSLEPPMNFLYDRELLYGILEMGETLIPEIQNIPKYEEGLSSLFIRSSRSPMITGVDILNSQRSYLKEMANLVYTLTPENSRGIPLWIDIIDKEVRISDKLMRGLLDRYLDRDILEKLFVSERSKRTL</sequence>
<dbReference type="AlphaFoldDB" id="A0A942Z8F2"/>
<dbReference type="Pfam" id="PF09376">
    <property type="entry name" value="NurA"/>
    <property type="match status" value="1"/>
</dbReference>
<name>A0A942Z8F2_9FIRM</name>
<keyword evidence="3" id="KW-1185">Reference proteome</keyword>
<reference evidence="2" key="1">
    <citation type="submission" date="2019-12" db="EMBL/GenBank/DDBJ databases">
        <title>Clostridiaceae gen. nov. sp. nov., isolated from sediment in Xinjiang, China.</title>
        <authorList>
            <person name="Zhang R."/>
        </authorList>
    </citation>
    <scope>NUCLEOTIDE SEQUENCE</scope>
    <source>
        <strain evidence="2">D2Q-11</strain>
    </source>
</reference>
<dbReference type="RefSeq" id="WP_203365853.1">
    <property type="nucleotide sequence ID" value="NZ_WSFT01000024.1"/>
</dbReference>
<dbReference type="InterPro" id="IPR018977">
    <property type="entry name" value="NurA_domain"/>
</dbReference>
<dbReference type="SMART" id="SM00933">
    <property type="entry name" value="NurA"/>
    <property type="match status" value="1"/>
</dbReference>
<evidence type="ECO:0000259" key="1">
    <source>
        <dbReference type="SMART" id="SM00933"/>
    </source>
</evidence>
<organism evidence="2 3">
    <name type="scientific">Anaeromonas frigoriresistens</name>
    <dbReference type="NCBI Taxonomy" id="2683708"/>
    <lineage>
        <taxon>Bacteria</taxon>
        <taxon>Bacillati</taxon>
        <taxon>Bacillota</taxon>
        <taxon>Tissierellia</taxon>
        <taxon>Tissierellales</taxon>
        <taxon>Thermohalobacteraceae</taxon>
        <taxon>Anaeromonas</taxon>
    </lineage>
</organism>
<accession>A0A942Z8F2</accession>
<dbReference type="EMBL" id="WSFT01000024">
    <property type="protein sequence ID" value="MBS4537924.1"/>
    <property type="molecule type" value="Genomic_DNA"/>
</dbReference>
<evidence type="ECO:0000313" key="2">
    <source>
        <dbReference type="EMBL" id="MBS4537924.1"/>
    </source>
</evidence>
<gene>
    <name evidence="2" type="ORF">GOQ27_05590</name>
</gene>